<dbReference type="OrthoDB" id="785835at2759"/>
<sequence>MSDDKIYEIFHLVIEYGVELDEPSQSGFRVSQYKGGTCFALTVPVNISFVELLGLIATRIDNEHGPDNNILMRGGGILKKRKVKTKSQKPKVKKVRADYLSEEELDDLTKDYASEEEFEIKKKDVDNVDEEVARWTRDDLMRNMVMEKIVGSYDKGYALCPELYVDIQKSNPSSIATCSREDGNPKFTDMCISFKVALDGFTKGCKPILGLDGCFLKGKYGGQCLSIISLDTNNGLFPIALFICTKMTTMENLIGLVNIIEINCTKLSDYGGDDEFSHYGKVLSVCLIWLCDVCGVYRNCDEAGVGAAAAQDEGGAGRVHKVSSYADFGTIVRLTHEQLQTTTLGSMRTLNQSLENLEEGYFEKEITLAFILRPRNLHGHRCRDLKLNMDDMEKTTYYMCDDMFKKIVFLINIVLL</sequence>
<reference evidence="1 2" key="1">
    <citation type="journal article" date="2020" name="IScience">
        <title>Genome Sequencing of the Endangered Kingdonia uniflora (Circaeasteraceae, Ranunculales) Reveals Potential Mechanisms of Evolutionary Specialization.</title>
        <authorList>
            <person name="Sun Y."/>
            <person name="Deng T."/>
            <person name="Zhang A."/>
            <person name="Moore M.J."/>
            <person name="Landis J.B."/>
            <person name="Lin N."/>
            <person name="Zhang H."/>
            <person name="Zhang X."/>
            <person name="Huang J."/>
            <person name="Zhang X."/>
            <person name="Sun H."/>
            <person name="Wang H."/>
        </authorList>
    </citation>
    <scope>NUCLEOTIDE SEQUENCE [LARGE SCALE GENOMIC DNA]</scope>
    <source>
        <strain evidence="1">TB1705</strain>
        <tissue evidence="1">Leaf</tissue>
    </source>
</reference>
<name>A0A7J7MSN1_9MAGN</name>
<dbReference type="PANTHER" id="PTHR31973">
    <property type="entry name" value="POLYPROTEIN, PUTATIVE-RELATED"/>
    <property type="match status" value="1"/>
</dbReference>
<dbReference type="AlphaFoldDB" id="A0A7J7MSN1"/>
<evidence type="ECO:0000313" key="2">
    <source>
        <dbReference type="Proteomes" id="UP000541444"/>
    </source>
</evidence>
<protein>
    <submittedName>
        <fullName evidence="1">Uncharacterized protein</fullName>
    </submittedName>
</protein>
<dbReference type="Proteomes" id="UP000541444">
    <property type="component" value="Unassembled WGS sequence"/>
</dbReference>
<dbReference type="EMBL" id="JACGCM010001247">
    <property type="protein sequence ID" value="KAF6157873.1"/>
    <property type="molecule type" value="Genomic_DNA"/>
</dbReference>
<proteinExistence type="predicted"/>
<evidence type="ECO:0000313" key="1">
    <source>
        <dbReference type="EMBL" id="KAF6157873.1"/>
    </source>
</evidence>
<comment type="caution">
    <text evidence="1">The sequence shown here is derived from an EMBL/GenBank/DDBJ whole genome shotgun (WGS) entry which is preliminary data.</text>
</comment>
<organism evidence="1 2">
    <name type="scientific">Kingdonia uniflora</name>
    <dbReference type="NCBI Taxonomy" id="39325"/>
    <lineage>
        <taxon>Eukaryota</taxon>
        <taxon>Viridiplantae</taxon>
        <taxon>Streptophyta</taxon>
        <taxon>Embryophyta</taxon>
        <taxon>Tracheophyta</taxon>
        <taxon>Spermatophyta</taxon>
        <taxon>Magnoliopsida</taxon>
        <taxon>Ranunculales</taxon>
        <taxon>Circaeasteraceae</taxon>
        <taxon>Kingdonia</taxon>
    </lineage>
</organism>
<dbReference type="PANTHER" id="PTHR31973:SF187">
    <property type="entry name" value="MUTATOR TRANSPOSASE MUDRA PROTEIN"/>
    <property type="match status" value="1"/>
</dbReference>
<keyword evidence="2" id="KW-1185">Reference proteome</keyword>
<dbReference type="Pfam" id="PF05056">
    <property type="entry name" value="DUF674"/>
    <property type="match status" value="1"/>
</dbReference>
<accession>A0A7J7MSN1</accession>
<gene>
    <name evidence="1" type="ORF">GIB67_031350</name>
</gene>
<dbReference type="InterPro" id="IPR007750">
    <property type="entry name" value="DUF674"/>
</dbReference>